<dbReference type="PANTHER" id="PTHR46970">
    <property type="entry name" value="BASIC HELIX-LOOP-HELIX DOMAIN-CONTAINING PROTEIN USF3"/>
    <property type="match status" value="1"/>
</dbReference>
<dbReference type="PROSITE" id="PS50888">
    <property type="entry name" value="BHLH"/>
    <property type="match status" value="1"/>
</dbReference>
<dbReference type="Gene3D" id="4.10.280.10">
    <property type="entry name" value="Helix-loop-helix DNA-binding domain"/>
    <property type="match status" value="1"/>
</dbReference>
<evidence type="ECO:0000313" key="4">
    <source>
        <dbReference type="Proteomes" id="UP000728032"/>
    </source>
</evidence>
<name>A0A7R9MJN7_9ACAR</name>
<feature type="compositionally biased region" description="Low complexity" evidence="1">
    <location>
        <begin position="477"/>
        <end position="490"/>
    </location>
</feature>
<dbReference type="EMBL" id="CAJPVJ010023321">
    <property type="protein sequence ID" value="CAG2178473.1"/>
    <property type="molecule type" value="Genomic_DNA"/>
</dbReference>
<evidence type="ECO:0000259" key="2">
    <source>
        <dbReference type="PROSITE" id="PS50888"/>
    </source>
</evidence>
<dbReference type="EMBL" id="OC938146">
    <property type="protein sequence ID" value="CAD7661337.1"/>
    <property type="molecule type" value="Genomic_DNA"/>
</dbReference>
<feature type="region of interest" description="Disordered" evidence="1">
    <location>
        <begin position="426"/>
        <end position="556"/>
    </location>
</feature>
<dbReference type="InterPro" id="IPR053252">
    <property type="entry name" value="EMT_regulator"/>
</dbReference>
<dbReference type="PANTHER" id="PTHR46970:SF1">
    <property type="entry name" value="BASIC HELIX-LOOP-HELIX DOMAIN-CONTAINING PROTEIN USF3"/>
    <property type="match status" value="1"/>
</dbReference>
<gene>
    <name evidence="3" type="ORF">ONB1V03_LOCUS17898</name>
</gene>
<dbReference type="GO" id="GO:0046983">
    <property type="term" value="F:protein dimerization activity"/>
    <property type="evidence" value="ECO:0007669"/>
    <property type="project" value="InterPro"/>
</dbReference>
<dbReference type="AlphaFoldDB" id="A0A7R9MJN7"/>
<feature type="compositionally biased region" description="Low complexity" evidence="1">
    <location>
        <begin position="426"/>
        <end position="467"/>
    </location>
</feature>
<dbReference type="SMART" id="SM00353">
    <property type="entry name" value="HLH"/>
    <property type="match status" value="1"/>
</dbReference>
<dbReference type="OrthoDB" id="6516965at2759"/>
<feature type="compositionally biased region" description="Polar residues" evidence="1">
    <location>
        <begin position="491"/>
        <end position="511"/>
    </location>
</feature>
<accession>A0A7R9MJN7</accession>
<feature type="region of interest" description="Disordered" evidence="1">
    <location>
        <begin position="1"/>
        <end position="21"/>
    </location>
</feature>
<protein>
    <recommendedName>
        <fullName evidence="2">BHLH domain-containing protein</fullName>
    </recommendedName>
</protein>
<reference evidence="3" key="1">
    <citation type="submission" date="2020-11" db="EMBL/GenBank/DDBJ databases">
        <authorList>
            <person name="Tran Van P."/>
        </authorList>
    </citation>
    <scope>NUCLEOTIDE SEQUENCE</scope>
</reference>
<dbReference type="Proteomes" id="UP000728032">
    <property type="component" value="Unassembled WGS sequence"/>
</dbReference>
<proteinExistence type="predicted"/>
<feature type="non-terminal residue" evidence="3">
    <location>
        <position position="1"/>
    </location>
</feature>
<feature type="compositionally biased region" description="Basic and acidic residues" evidence="1">
    <location>
        <begin position="10"/>
        <end position="21"/>
    </location>
</feature>
<sequence length="573" mass="62541">MCRVSAPKKSRGDDLKRRAHNGIEKRRKDKINYWIYKLADVLPFKEAKRESKIRLLENVFQYVNQLKEKNESLVFGNINSINAIHVEEIRCLTKRCKELEEKNINYYQLLETAGIPATGLAQDIQFQRPTKYSKKITEQQLSEFLTVNKSVNKKLDQLNASNKRTNDFGDSVSQNSSKQMRSESKKRKDNKRGLEAKNYTPTPVLPNTLNPLNHSSVISGQTVSNSGPIVILNDQNLSTVSADDTPRLIVTNSSANDLNNALNAIQIRPQMGSQQLQIVSTGQGLDVIHGNTNLGAGLLSGLSGQILLNLNQLNQPPPPPQPQASAVLLSNGQLLPIITQPQVTQQPLIYQQPNQSYVLVPTNNQSTIFGGQAASIASNLNGLNGSSFKIIPISTQIPEIEIEDQKPKITPEKTVTKALTTTIETITISESTPTPQSHDSSDSPDIPTTISTATTTTTESIVTITSPKTPILTTDTNRNLNSNVNSNAVNPLTNSNTNSQINGNTTGAVTPNNITANNNSSNNNNNNNNSTNTNHDNNINNSISSNNNTGTDNNNLISHSAINIGINQPQQPP</sequence>
<dbReference type="InterPro" id="IPR011598">
    <property type="entry name" value="bHLH_dom"/>
</dbReference>
<dbReference type="InterPro" id="IPR036638">
    <property type="entry name" value="HLH_DNA-bd_sf"/>
</dbReference>
<feature type="region of interest" description="Disordered" evidence="1">
    <location>
        <begin position="159"/>
        <end position="208"/>
    </location>
</feature>
<evidence type="ECO:0000313" key="3">
    <source>
        <dbReference type="EMBL" id="CAD7661337.1"/>
    </source>
</evidence>
<keyword evidence="4" id="KW-1185">Reference proteome</keyword>
<evidence type="ECO:0000256" key="1">
    <source>
        <dbReference type="SAM" id="MobiDB-lite"/>
    </source>
</evidence>
<feature type="domain" description="BHLH" evidence="2">
    <location>
        <begin position="15"/>
        <end position="66"/>
    </location>
</feature>
<feature type="compositionally biased region" description="Low complexity" evidence="1">
    <location>
        <begin position="512"/>
        <end position="555"/>
    </location>
</feature>
<dbReference type="Pfam" id="PF00010">
    <property type="entry name" value="HLH"/>
    <property type="match status" value="1"/>
</dbReference>
<organism evidence="3">
    <name type="scientific">Oppiella nova</name>
    <dbReference type="NCBI Taxonomy" id="334625"/>
    <lineage>
        <taxon>Eukaryota</taxon>
        <taxon>Metazoa</taxon>
        <taxon>Ecdysozoa</taxon>
        <taxon>Arthropoda</taxon>
        <taxon>Chelicerata</taxon>
        <taxon>Arachnida</taxon>
        <taxon>Acari</taxon>
        <taxon>Acariformes</taxon>
        <taxon>Sarcoptiformes</taxon>
        <taxon>Oribatida</taxon>
        <taxon>Brachypylina</taxon>
        <taxon>Oppioidea</taxon>
        <taxon>Oppiidae</taxon>
        <taxon>Oppiella</taxon>
    </lineage>
</organism>
<dbReference type="SUPFAM" id="SSF47459">
    <property type="entry name" value="HLH, helix-loop-helix DNA-binding domain"/>
    <property type="match status" value="1"/>
</dbReference>